<evidence type="ECO:0000256" key="1">
    <source>
        <dbReference type="SAM" id="Phobius"/>
    </source>
</evidence>
<keyword evidence="1" id="KW-0472">Membrane</keyword>
<evidence type="ECO:0000313" key="3">
    <source>
        <dbReference type="Proteomes" id="UP000325243"/>
    </source>
</evidence>
<keyword evidence="3" id="KW-1185">Reference proteome</keyword>
<keyword evidence="1" id="KW-0812">Transmembrane</keyword>
<name>A0A5S4UY23_9MICO</name>
<reference evidence="2 3" key="1">
    <citation type="submission" date="2019-08" db="EMBL/GenBank/DDBJ databases">
        <authorList>
            <person name="Hu J."/>
        </authorList>
    </citation>
    <scope>NUCLEOTIDE SEQUENCE [LARGE SCALE GENOMIC DNA]</scope>
    <source>
        <strain evidence="2 3">NEAU-184</strain>
    </source>
</reference>
<organism evidence="2 3">
    <name type="scientific">Agromyces mariniharenae</name>
    <dbReference type="NCBI Taxonomy" id="2604423"/>
    <lineage>
        <taxon>Bacteria</taxon>
        <taxon>Bacillati</taxon>
        <taxon>Actinomycetota</taxon>
        <taxon>Actinomycetes</taxon>
        <taxon>Micrococcales</taxon>
        <taxon>Microbacteriaceae</taxon>
        <taxon>Agromyces</taxon>
    </lineage>
</organism>
<dbReference type="AlphaFoldDB" id="A0A5S4UY23"/>
<dbReference type="EMBL" id="VSSB01000002">
    <property type="protein sequence ID" value="TYL50513.1"/>
    <property type="molecule type" value="Genomic_DNA"/>
</dbReference>
<accession>A0A5S4UY23</accession>
<proteinExistence type="predicted"/>
<evidence type="ECO:0008006" key="4">
    <source>
        <dbReference type="Google" id="ProtNLM"/>
    </source>
</evidence>
<dbReference type="Proteomes" id="UP000325243">
    <property type="component" value="Unassembled WGS sequence"/>
</dbReference>
<evidence type="ECO:0000313" key="2">
    <source>
        <dbReference type="EMBL" id="TYL50513.1"/>
    </source>
</evidence>
<comment type="caution">
    <text evidence="2">The sequence shown here is derived from an EMBL/GenBank/DDBJ whole genome shotgun (WGS) entry which is preliminary data.</text>
</comment>
<sequence length="92" mass="9444">MSADRQGGSTARRRVPLFAIVGLLLGVLSLALPAVPALVAAAGGIILGVLGRRQFRRDPANGPGWVSLAAIIVSGFVFVSQAVILSVVYFSA</sequence>
<feature type="transmembrane region" description="Helical" evidence="1">
    <location>
        <begin position="65"/>
        <end position="90"/>
    </location>
</feature>
<protein>
    <recommendedName>
        <fullName evidence="4">DUF4190 domain-containing protein</fullName>
    </recommendedName>
</protein>
<gene>
    <name evidence="2" type="ORF">FYC51_15070</name>
</gene>
<dbReference type="RefSeq" id="WP_148734614.1">
    <property type="nucleotide sequence ID" value="NZ_VSSB01000002.1"/>
</dbReference>
<keyword evidence="1" id="KW-1133">Transmembrane helix</keyword>